<dbReference type="CDD" id="cd00009">
    <property type="entry name" value="AAA"/>
    <property type="match status" value="1"/>
</dbReference>
<keyword evidence="1" id="KW-0547">Nucleotide-binding</keyword>
<feature type="domain" description="PAC" evidence="10">
    <location>
        <begin position="71"/>
        <end position="123"/>
    </location>
</feature>
<dbReference type="PROSITE" id="PS00688">
    <property type="entry name" value="SIGMA54_INTERACT_3"/>
    <property type="match status" value="1"/>
</dbReference>
<name>A0A0U1P454_9BACI</name>
<dbReference type="GO" id="GO:0003677">
    <property type="term" value="F:DNA binding"/>
    <property type="evidence" value="ECO:0007669"/>
    <property type="project" value="UniProtKB-KW"/>
</dbReference>
<dbReference type="InterPro" id="IPR025943">
    <property type="entry name" value="Sigma_54_int_dom_ATP-bd_2"/>
</dbReference>
<proteinExistence type="predicted"/>
<dbReference type="InterPro" id="IPR000014">
    <property type="entry name" value="PAS"/>
</dbReference>
<sequence>MSTEDIILEKIIETSNNNITITDGKGVILYTNINHWSVYEHKPKPIIGKSIYELQEQGILSPSITAIVLKEKSPIQIMQNTKTGKIIMSTAYPIFNDNGEIIRVISYAFDQTEIRTLQDQYEKLERKVKGYQTEVEELREKEGALYRSKEMQQISKTILRLANTDATVLLLGESGVGKSMFARKLHTQSNRRKEPFIEVNCSTIPLNLFESEMFGYESGSFTGAQKNGKQGLIEQAHNGTLFLDEIGELPLSIQAKLLKVLQEKKFIRIGGNKEQRVDFRLVTATNKDLEEMVQKGEFRLDLYYRLNVIPLSIPPLRDRKEDISLLINHFMKLINRKYKTTKKLHPSTYEILLIYKWPGNVRELENLVERLILTTEETIILPNSLPANIIGQAKTNRDDISLIEQFIFREDHNLKSVMELVEKWMIIKAQKQCKSTYEMAKYLGISQPSVIRKLKKYKNTAEAEENN</sequence>
<dbReference type="Pfam" id="PF13426">
    <property type="entry name" value="PAS_9"/>
    <property type="match status" value="1"/>
</dbReference>
<dbReference type="Gene3D" id="3.40.50.300">
    <property type="entry name" value="P-loop containing nucleotide triphosphate hydrolases"/>
    <property type="match status" value="1"/>
</dbReference>
<dbReference type="PANTHER" id="PTHR32071">
    <property type="entry name" value="TRANSCRIPTIONAL REGULATORY PROTEIN"/>
    <property type="match status" value="1"/>
</dbReference>
<feature type="coiled-coil region" evidence="8">
    <location>
        <begin position="107"/>
        <end position="141"/>
    </location>
</feature>
<keyword evidence="12" id="KW-1185">Reference proteome</keyword>
<evidence type="ECO:0000259" key="10">
    <source>
        <dbReference type="PROSITE" id="PS50113"/>
    </source>
</evidence>
<dbReference type="Pfam" id="PF25601">
    <property type="entry name" value="AAA_lid_14"/>
    <property type="match status" value="1"/>
</dbReference>
<dbReference type="PROSITE" id="PS50113">
    <property type="entry name" value="PAC"/>
    <property type="match status" value="1"/>
</dbReference>
<evidence type="ECO:0000256" key="2">
    <source>
        <dbReference type="ARBA" id="ARBA00022797"/>
    </source>
</evidence>
<dbReference type="InterPro" id="IPR035965">
    <property type="entry name" value="PAS-like_dom_sf"/>
</dbReference>
<evidence type="ECO:0000256" key="3">
    <source>
        <dbReference type="ARBA" id="ARBA00022840"/>
    </source>
</evidence>
<dbReference type="InterPro" id="IPR027417">
    <property type="entry name" value="P-loop_NTPase"/>
</dbReference>
<dbReference type="PROSITE" id="PS00675">
    <property type="entry name" value="SIGMA54_INTERACT_1"/>
    <property type="match status" value="1"/>
</dbReference>
<keyword evidence="4" id="KW-0805">Transcription regulation</keyword>
<dbReference type="PANTHER" id="PTHR32071:SF57">
    <property type="entry name" value="C4-DICARBOXYLATE TRANSPORT TRANSCRIPTIONAL REGULATORY PROTEIN DCTD"/>
    <property type="match status" value="1"/>
</dbReference>
<reference evidence="12" key="1">
    <citation type="submission" date="2015-05" db="EMBL/GenBank/DDBJ databases">
        <authorList>
            <person name="Urmite Genomes"/>
        </authorList>
    </citation>
    <scope>NUCLEOTIDE SEQUENCE [LARGE SCALE GENOMIC DNA]</scope>
    <source>
        <strain evidence="12">LF1</strain>
    </source>
</reference>
<dbReference type="EMBL" id="CVRB01000006">
    <property type="protein sequence ID" value="CRK85099.1"/>
    <property type="molecule type" value="Genomic_DNA"/>
</dbReference>
<accession>A0A0U1P454</accession>
<dbReference type="InterPro" id="IPR003593">
    <property type="entry name" value="AAA+_ATPase"/>
</dbReference>
<dbReference type="OrthoDB" id="9771372at2"/>
<dbReference type="GO" id="GO:0005524">
    <property type="term" value="F:ATP binding"/>
    <property type="evidence" value="ECO:0007669"/>
    <property type="project" value="UniProtKB-KW"/>
</dbReference>
<evidence type="ECO:0000256" key="7">
    <source>
        <dbReference type="ARBA" id="ARBA00029500"/>
    </source>
</evidence>
<evidence type="ECO:0000256" key="1">
    <source>
        <dbReference type="ARBA" id="ARBA00022741"/>
    </source>
</evidence>
<evidence type="ECO:0000313" key="12">
    <source>
        <dbReference type="Proteomes" id="UP000199087"/>
    </source>
</evidence>
<dbReference type="SUPFAM" id="SSF52540">
    <property type="entry name" value="P-loop containing nucleoside triphosphate hydrolases"/>
    <property type="match status" value="1"/>
</dbReference>
<evidence type="ECO:0000313" key="11">
    <source>
        <dbReference type="EMBL" id="CRK85099.1"/>
    </source>
</evidence>
<dbReference type="GO" id="GO:0006355">
    <property type="term" value="P:regulation of DNA-templated transcription"/>
    <property type="evidence" value="ECO:0007669"/>
    <property type="project" value="InterPro"/>
</dbReference>
<dbReference type="InterPro" id="IPR009057">
    <property type="entry name" value="Homeodomain-like_sf"/>
</dbReference>
<dbReference type="Gene3D" id="3.30.450.20">
    <property type="entry name" value="PAS domain"/>
    <property type="match status" value="1"/>
</dbReference>
<dbReference type="FunFam" id="3.40.50.300:FF:000006">
    <property type="entry name" value="DNA-binding transcriptional regulator NtrC"/>
    <property type="match status" value="1"/>
</dbReference>
<evidence type="ECO:0000256" key="4">
    <source>
        <dbReference type="ARBA" id="ARBA00023015"/>
    </source>
</evidence>
<keyword evidence="3" id="KW-0067">ATP-binding</keyword>
<evidence type="ECO:0000259" key="9">
    <source>
        <dbReference type="PROSITE" id="PS50045"/>
    </source>
</evidence>
<dbReference type="PROSITE" id="PS50045">
    <property type="entry name" value="SIGMA54_INTERACT_4"/>
    <property type="match status" value="1"/>
</dbReference>
<dbReference type="InterPro" id="IPR025944">
    <property type="entry name" value="Sigma_54_int_dom_CS"/>
</dbReference>
<dbReference type="InterPro" id="IPR000700">
    <property type="entry name" value="PAS-assoc_C"/>
</dbReference>
<dbReference type="RefSeq" id="WP_090639770.1">
    <property type="nucleotide sequence ID" value="NZ_CVRB01000006.1"/>
</dbReference>
<dbReference type="InterPro" id="IPR025662">
    <property type="entry name" value="Sigma_54_int_dom_ATP-bd_1"/>
</dbReference>
<dbReference type="Pfam" id="PF00158">
    <property type="entry name" value="Sigma54_activat"/>
    <property type="match status" value="1"/>
</dbReference>
<organism evidence="11 12">
    <name type="scientific">Neobacillus massiliamazoniensis</name>
    <dbReference type="NCBI Taxonomy" id="1499688"/>
    <lineage>
        <taxon>Bacteria</taxon>
        <taxon>Bacillati</taxon>
        <taxon>Bacillota</taxon>
        <taxon>Bacilli</taxon>
        <taxon>Bacillales</taxon>
        <taxon>Bacillaceae</taxon>
        <taxon>Neobacillus</taxon>
    </lineage>
</organism>
<keyword evidence="2" id="KW-0058">Aromatic hydrocarbons catabolism</keyword>
<keyword evidence="5" id="KW-0238">DNA-binding</keyword>
<gene>
    <name evidence="11" type="primary">sig54</name>
    <name evidence="11" type="ORF">BN000_05159</name>
</gene>
<dbReference type="Proteomes" id="UP000199087">
    <property type="component" value="Unassembled WGS sequence"/>
</dbReference>
<dbReference type="Gene3D" id="1.10.10.60">
    <property type="entry name" value="Homeodomain-like"/>
    <property type="match status" value="1"/>
</dbReference>
<dbReference type="AlphaFoldDB" id="A0A0U1P454"/>
<dbReference type="SMART" id="SM00382">
    <property type="entry name" value="AAA"/>
    <property type="match status" value="1"/>
</dbReference>
<dbReference type="Gene3D" id="1.10.8.60">
    <property type="match status" value="1"/>
</dbReference>
<evidence type="ECO:0000256" key="8">
    <source>
        <dbReference type="SAM" id="Coils"/>
    </source>
</evidence>
<dbReference type="Pfam" id="PF18024">
    <property type="entry name" value="HTH_50"/>
    <property type="match status" value="1"/>
</dbReference>
<protein>
    <recommendedName>
        <fullName evidence="7">HTH-type transcriptional regulatory protein TyrR</fullName>
    </recommendedName>
</protein>
<dbReference type="SUPFAM" id="SSF46689">
    <property type="entry name" value="Homeodomain-like"/>
    <property type="match status" value="1"/>
</dbReference>
<evidence type="ECO:0000256" key="5">
    <source>
        <dbReference type="ARBA" id="ARBA00023125"/>
    </source>
</evidence>
<keyword evidence="6" id="KW-0804">Transcription</keyword>
<dbReference type="STRING" id="1499688.BN000_05159"/>
<dbReference type="InterPro" id="IPR002078">
    <property type="entry name" value="Sigma_54_int"/>
</dbReference>
<feature type="domain" description="Sigma-54 factor interaction" evidence="9">
    <location>
        <begin position="144"/>
        <end position="373"/>
    </location>
</feature>
<dbReference type="InterPro" id="IPR030828">
    <property type="entry name" value="HTH_TyrR"/>
</dbReference>
<dbReference type="InterPro" id="IPR058031">
    <property type="entry name" value="AAA_lid_NorR"/>
</dbReference>
<dbReference type="PROSITE" id="PS00676">
    <property type="entry name" value="SIGMA54_INTERACT_2"/>
    <property type="match status" value="1"/>
</dbReference>
<evidence type="ECO:0000256" key="6">
    <source>
        <dbReference type="ARBA" id="ARBA00023163"/>
    </source>
</evidence>
<dbReference type="SUPFAM" id="SSF55785">
    <property type="entry name" value="PYP-like sensor domain (PAS domain)"/>
    <property type="match status" value="1"/>
</dbReference>
<keyword evidence="8" id="KW-0175">Coiled coil</keyword>